<evidence type="ECO:0000313" key="2">
    <source>
        <dbReference type="EMBL" id="KAK6942772.1"/>
    </source>
</evidence>
<dbReference type="PANTHER" id="PTHR46413">
    <property type="entry name" value="HEAVY METAL-ASSOCIATED ISOPRENYLATED PLANT PROTEIN 6"/>
    <property type="match status" value="1"/>
</dbReference>
<keyword evidence="3" id="KW-1185">Reference proteome</keyword>
<feature type="non-terminal residue" evidence="2">
    <location>
        <position position="1"/>
    </location>
</feature>
<sequence>PELSLLKQRRSSFFWCQKMVFLCKTFKSQINDEALVTIENRQSEIDGPDKSEINNKRRSGNKELGVCDQNSIHVIEGNTRVESPTSRVKDEKRRQKPKTKKKASMESPTSKLKDEKTVQKPKMEEKAGSSTWRVKDEETKQRPKIERASPTLNLPSEKKNEEGNTDNKQTINKSTNLQAHVKTKEQTTLVLKNPMNCKCDGHTGELCNTIKGFKGVERLKFEDERELVKIVGTISAEELEELERKYNKKMEITTPPKHYNKTKFEDGTKTKATHSQGATSKTTGSKDFKGMECREKSTREIKSPSETKKDGNNGCCDGRNSINSKTKRDDSDSACSDNSNPKTTIKTSGKDTGPYRSKNVVTSNSDTGIGSTRTTENAAVNIIGQTHSPNWTHTRPAYGQDYSSYPRYSHPHAPQIFSDENPNSCSIL</sequence>
<gene>
    <name evidence="2" type="ORF">RJ641_028149</name>
</gene>
<name>A0AAN8W6Y6_9MAGN</name>
<reference evidence="2 3" key="1">
    <citation type="submission" date="2023-12" db="EMBL/GenBank/DDBJ databases">
        <title>A high-quality genome assembly for Dillenia turbinata (Dilleniales).</title>
        <authorList>
            <person name="Chanderbali A."/>
        </authorList>
    </citation>
    <scope>NUCLEOTIDE SEQUENCE [LARGE SCALE GENOMIC DNA]</scope>
    <source>
        <strain evidence="2">LSX21</strain>
        <tissue evidence="2">Leaf</tissue>
    </source>
</reference>
<evidence type="ECO:0000256" key="1">
    <source>
        <dbReference type="SAM" id="MobiDB-lite"/>
    </source>
</evidence>
<dbReference type="EMBL" id="JBAMMX010000004">
    <property type="protein sequence ID" value="KAK6942772.1"/>
    <property type="molecule type" value="Genomic_DNA"/>
</dbReference>
<feature type="compositionally biased region" description="Basic and acidic residues" evidence="1">
    <location>
        <begin position="111"/>
        <end position="147"/>
    </location>
</feature>
<comment type="caution">
    <text evidence="2">The sequence shown here is derived from an EMBL/GenBank/DDBJ whole genome shotgun (WGS) entry which is preliminary data.</text>
</comment>
<accession>A0AAN8W6Y6</accession>
<proteinExistence type="predicted"/>
<feature type="compositionally biased region" description="Polar residues" evidence="1">
    <location>
        <begin position="273"/>
        <end position="283"/>
    </location>
</feature>
<dbReference type="PANTHER" id="PTHR46413:SF1">
    <property type="entry name" value="HEAVY METAL-ASSOCIATED ISOPRENYLATED PLANT PROTEIN 6"/>
    <property type="match status" value="1"/>
</dbReference>
<dbReference type="GO" id="GO:0046872">
    <property type="term" value="F:metal ion binding"/>
    <property type="evidence" value="ECO:0007669"/>
    <property type="project" value="InterPro"/>
</dbReference>
<protein>
    <submittedName>
        <fullName evidence="2">Uncharacterized protein</fullName>
    </submittedName>
</protein>
<feature type="compositionally biased region" description="Polar residues" evidence="1">
    <location>
        <begin position="166"/>
        <end position="178"/>
    </location>
</feature>
<dbReference type="AlphaFoldDB" id="A0AAN8W6Y6"/>
<organism evidence="2 3">
    <name type="scientific">Dillenia turbinata</name>
    <dbReference type="NCBI Taxonomy" id="194707"/>
    <lineage>
        <taxon>Eukaryota</taxon>
        <taxon>Viridiplantae</taxon>
        <taxon>Streptophyta</taxon>
        <taxon>Embryophyta</taxon>
        <taxon>Tracheophyta</taxon>
        <taxon>Spermatophyta</taxon>
        <taxon>Magnoliopsida</taxon>
        <taxon>eudicotyledons</taxon>
        <taxon>Gunneridae</taxon>
        <taxon>Pentapetalae</taxon>
        <taxon>Dilleniales</taxon>
        <taxon>Dilleniaceae</taxon>
        <taxon>Dillenia</taxon>
    </lineage>
</organism>
<feature type="region of interest" description="Disordered" evidence="1">
    <location>
        <begin position="76"/>
        <end position="178"/>
    </location>
</feature>
<feature type="compositionally biased region" description="Polar residues" evidence="1">
    <location>
        <begin position="359"/>
        <end position="372"/>
    </location>
</feature>
<feature type="region of interest" description="Disordered" evidence="1">
    <location>
        <begin position="254"/>
        <end position="372"/>
    </location>
</feature>
<dbReference type="Proteomes" id="UP001370490">
    <property type="component" value="Unassembled WGS sequence"/>
</dbReference>
<feature type="compositionally biased region" description="Basic and acidic residues" evidence="1">
    <location>
        <begin position="284"/>
        <end position="311"/>
    </location>
</feature>
<evidence type="ECO:0000313" key="3">
    <source>
        <dbReference type="Proteomes" id="UP001370490"/>
    </source>
</evidence>
<dbReference type="InterPro" id="IPR044594">
    <property type="entry name" value="HIPP01/3/5/6"/>
</dbReference>